<dbReference type="PANTHER" id="PTHR32285:SF14">
    <property type="entry name" value="PROTEIN PMR5"/>
    <property type="match status" value="1"/>
</dbReference>
<evidence type="ECO:0000256" key="2">
    <source>
        <dbReference type="SAM" id="MobiDB-lite"/>
    </source>
</evidence>
<proteinExistence type="inferred from homology"/>
<name>A0A822YP35_NELNU</name>
<dbReference type="GO" id="GO:0016413">
    <property type="term" value="F:O-acetyltransferase activity"/>
    <property type="evidence" value="ECO:0007669"/>
    <property type="project" value="InterPro"/>
</dbReference>
<comment type="caution">
    <text evidence="4">The sequence shown here is derived from an EMBL/GenBank/DDBJ whole genome shotgun (WGS) entry which is preliminary data.</text>
</comment>
<reference evidence="4 5" key="1">
    <citation type="journal article" date="2020" name="Mol. Biol. Evol.">
        <title>Distinct Expression and Methylation Patterns for Genes with Different Fates following a Single Whole-Genome Duplication in Flowering Plants.</title>
        <authorList>
            <person name="Shi T."/>
            <person name="Rahmani R.S."/>
            <person name="Gugger P.F."/>
            <person name="Wang M."/>
            <person name="Li H."/>
            <person name="Zhang Y."/>
            <person name="Li Z."/>
            <person name="Wang Q."/>
            <person name="Van de Peer Y."/>
            <person name="Marchal K."/>
            <person name="Chen J."/>
        </authorList>
    </citation>
    <scope>NUCLEOTIDE SEQUENCE [LARGE SCALE GENOMIC DNA]</scope>
    <source>
        <tissue evidence="4">Leaf</tissue>
    </source>
</reference>
<dbReference type="Proteomes" id="UP000607653">
    <property type="component" value="Unassembled WGS sequence"/>
</dbReference>
<dbReference type="Pfam" id="PF13839">
    <property type="entry name" value="PC-Esterase"/>
    <property type="match status" value="1"/>
</dbReference>
<evidence type="ECO:0000313" key="4">
    <source>
        <dbReference type="EMBL" id="DAD34322.1"/>
    </source>
</evidence>
<evidence type="ECO:0000313" key="5">
    <source>
        <dbReference type="Proteomes" id="UP000607653"/>
    </source>
</evidence>
<keyword evidence="5" id="KW-1185">Reference proteome</keyword>
<feature type="region of interest" description="Disordered" evidence="2">
    <location>
        <begin position="60"/>
        <end position="81"/>
    </location>
</feature>
<evidence type="ECO:0000256" key="1">
    <source>
        <dbReference type="ARBA" id="ARBA00007727"/>
    </source>
</evidence>
<dbReference type="AlphaFoldDB" id="A0A822YP35"/>
<evidence type="ECO:0000259" key="3">
    <source>
        <dbReference type="Pfam" id="PF13839"/>
    </source>
</evidence>
<sequence>MRGKTVMFMGDSLGRNQWQSLICTISTAVPRSPTQLVKGDLLSTFKVFGIQSVCIVLQSSTSGGRRRGAGEENSEAEGHFR</sequence>
<gene>
    <name evidence="4" type="ORF">HUJ06_004962</name>
</gene>
<comment type="similarity">
    <text evidence="1">Belongs to the PC-esterase family. TBL subfamily.</text>
</comment>
<accession>A0A822YP35</accession>
<feature type="domain" description="Trichome birefringence-like C-terminal" evidence="3">
    <location>
        <begin position="1"/>
        <end position="48"/>
    </location>
</feature>
<dbReference type="InterPro" id="IPR026057">
    <property type="entry name" value="TBL_C"/>
</dbReference>
<dbReference type="InterPro" id="IPR029962">
    <property type="entry name" value="TBL"/>
</dbReference>
<dbReference type="EMBL" id="DUZY01000004">
    <property type="protein sequence ID" value="DAD34322.1"/>
    <property type="molecule type" value="Genomic_DNA"/>
</dbReference>
<dbReference type="PANTHER" id="PTHR32285">
    <property type="entry name" value="PROTEIN TRICHOME BIREFRINGENCE-LIKE 9-RELATED"/>
    <property type="match status" value="1"/>
</dbReference>
<organism evidence="4 5">
    <name type="scientific">Nelumbo nucifera</name>
    <name type="common">Sacred lotus</name>
    <dbReference type="NCBI Taxonomy" id="4432"/>
    <lineage>
        <taxon>Eukaryota</taxon>
        <taxon>Viridiplantae</taxon>
        <taxon>Streptophyta</taxon>
        <taxon>Embryophyta</taxon>
        <taxon>Tracheophyta</taxon>
        <taxon>Spermatophyta</taxon>
        <taxon>Magnoliopsida</taxon>
        <taxon>Proteales</taxon>
        <taxon>Nelumbonaceae</taxon>
        <taxon>Nelumbo</taxon>
    </lineage>
</organism>
<protein>
    <recommendedName>
        <fullName evidence="3">Trichome birefringence-like C-terminal domain-containing protein</fullName>
    </recommendedName>
</protein>